<dbReference type="InterPro" id="IPR036388">
    <property type="entry name" value="WH-like_DNA-bd_sf"/>
</dbReference>
<dbReference type="InterPro" id="IPR014284">
    <property type="entry name" value="RNA_pol_sigma-70_dom"/>
</dbReference>
<dbReference type="InterPro" id="IPR013249">
    <property type="entry name" value="RNA_pol_sigma70_r4_t2"/>
</dbReference>
<evidence type="ECO:0000256" key="4">
    <source>
        <dbReference type="ARBA" id="ARBA00023125"/>
    </source>
</evidence>
<dbReference type="PANTHER" id="PTHR43133:SF8">
    <property type="entry name" value="RNA POLYMERASE SIGMA FACTOR HI_1459-RELATED"/>
    <property type="match status" value="1"/>
</dbReference>
<organism evidence="9 10">
    <name type="scientific">Microbacterium allomyrinae</name>
    <dbReference type="NCBI Taxonomy" id="2830666"/>
    <lineage>
        <taxon>Bacteria</taxon>
        <taxon>Bacillati</taxon>
        <taxon>Actinomycetota</taxon>
        <taxon>Actinomycetes</taxon>
        <taxon>Micrococcales</taxon>
        <taxon>Microbacteriaceae</taxon>
        <taxon>Microbacterium</taxon>
    </lineage>
</organism>
<evidence type="ECO:0000259" key="7">
    <source>
        <dbReference type="Pfam" id="PF04542"/>
    </source>
</evidence>
<dbReference type="GO" id="GO:0006352">
    <property type="term" value="P:DNA-templated transcription initiation"/>
    <property type="evidence" value="ECO:0007669"/>
    <property type="project" value="InterPro"/>
</dbReference>
<gene>
    <name evidence="9" type="ORF">KEC57_12185</name>
</gene>
<evidence type="ECO:0000256" key="1">
    <source>
        <dbReference type="ARBA" id="ARBA00010641"/>
    </source>
</evidence>
<comment type="caution">
    <text evidence="9">The sequence shown here is derived from an EMBL/GenBank/DDBJ whole genome shotgun (WGS) entry which is preliminary data.</text>
</comment>
<keyword evidence="10" id="KW-1185">Reference proteome</keyword>
<keyword evidence="5" id="KW-0804">Transcription</keyword>
<dbReference type="EMBL" id="JAGTTN010000003">
    <property type="protein sequence ID" value="MCC2032938.1"/>
    <property type="molecule type" value="Genomic_DNA"/>
</dbReference>
<keyword evidence="4" id="KW-0238">DNA-binding</keyword>
<name>A0A9X1S4C9_9MICO</name>
<evidence type="ECO:0000256" key="6">
    <source>
        <dbReference type="SAM" id="MobiDB-lite"/>
    </source>
</evidence>
<dbReference type="GO" id="GO:0016987">
    <property type="term" value="F:sigma factor activity"/>
    <property type="evidence" value="ECO:0007669"/>
    <property type="project" value="UniProtKB-KW"/>
</dbReference>
<feature type="region of interest" description="Disordered" evidence="6">
    <location>
        <begin position="1"/>
        <end position="21"/>
    </location>
</feature>
<dbReference type="SUPFAM" id="SSF88659">
    <property type="entry name" value="Sigma3 and sigma4 domains of RNA polymerase sigma factors"/>
    <property type="match status" value="1"/>
</dbReference>
<evidence type="ECO:0000313" key="9">
    <source>
        <dbReference type="EMBL" id="MCC2032938.1"/>
    </source>
</evidence>
<dbReference type="Gene3D" id="1.10.10.10">
    <property type="entry name" value="Winged helix-like DNA-binding domain superfamily/Winged helix DNA-binding domain"/>
    <property type="match status" value="1"/>
</dbReference>
<dbReference type="InterPro" id="IPR007627">
    <property type="entry name" value="RNA_pol_sigma70_r2"/>
</dbReference>
<dbReference type="Pfam" id="PF08281">
    <property type="entry name" value="Sigma70_r4_2"/>
    <property type="match status" value="1"/>
</dbReference>
<dbReference type="InterPro" id="IPR013325">
    <property type="entry name" value="RNA_pol_sigma_r2"/>
</dbReference>
<dbReference type="PANTHER" id="PTHR43133">
    <property type="entry name" value="RNA POLYMERASE ECF-TYPE SIGMA FACTO"/>
    <property type="match status" value="1"/>
</dbReference>
<evidence type="ECO:0000313" key="10">
    <source>
        <dbReference type="Proteomes" id="UP001139354"/>
    </source>
</evidence>
<protein>
    <submittedName>
        <fullName evidence="9">Sigma-70 family RNA polymerase sigma factor</fullName>
    </submittedName>
</protein>
<feature type="domain" description="RNA polymerase sigma factor 70 region 4 type 2" evidence="8">
    <location>
        <begin position="150"/>
        <end position="190"/>
    </location>
</feature>
<evidence type="ECO:0000256" key="2">
    <source>
        <dbReference type="ARBA" id="ARBA00023015"/>
    </source>
</evidence>
<comment type="similarity">
    <text evidence="1">Belongs to the sigma-70 factor family. ECF subfamily.</text>
</comment>
<dbReference type="InterPro" id="IPR039425">
    <property type="entry name" value="RNA_pol_sigma-70-like"/>
</dbReference>
<evidence type="ECO:0000256" key="5">
    <source>
        <dbReference type="ARBA" id="ARBA00023163"/>
    </source>
</evidence>
<evidence type="ECO:0000259" key="8">
    <source>
        <dbReference type="Pfam" id="PF08281"/>
    </source>
</evidence>
<evidence type="ECO:0000256" key="3">
    <source>
        <dbReference type="ARBA" id="ARBA00023082"/>
    </source>
</evidence>
<dbReference type="Gene3D" id="1.10.1740.10">
    <property type="match status" value="1"/>
</dbReference>
<dbReference type="Pfam" id="PF04542">
    <property type="entry name" value="Sigma70_r2"/>
    <property type="match status" value="1"/>
</dbReference>
<dbReference type="GO" id="GO:0003677">
    <property type="term" value="F:DNA binding"/>
    <property type="evidence" value="ECO:0007669"/>
    <property type="project" value="UniProtKB-KW"/>
</dbReference>
<keyword evidence="2" id="KW-0805">Transcription regulation</keyword>
<reference evidence="9" key="1">
    <citation type="submission" date="2021-04" db="EMBL/GenBank/DDBJ databases">
        <title>Microbacterium tenobrionis sp. nov. and Microbacterium allomyrinae sp. nov., isolated from larvae of Tenobrio molitor and Allomyrina dichotoma, respectively.</title>
        <authorList>
            <person name="Lee S.D."/>
        </authorList>
    </citation>
    <scope>NUCLEOTIDE SEQUENCE</scope>
    <source>
        <strain evidence="9">BWT-G7</strain>
    </source>
</reference>
<proteinExistence type="inferred from homology"/>
<dbReference type="InterPro" id="IPR013324">
    <property type="entry name" value="RNA_pol_sigma_r3/r4-like"/>
</dbReference>
<dbReference type="Proteomes" id="UP001139354">
    <property type="component" value="Unassembled WGS sequence"/>
</dbReference>
<feature type="domain" description="RNA polymerase sigma-70 region 2" evidence="7">
    <location>
        <begin position="38"/>
        <end position="106"/>
    </location>
</feature>
<sequence length="206" mass="22530">MPTPPESDDAVAPTASGDSDETLLDRVRENDEGALRTLIRRHEKKMYAVALSMTRNPFDAEDAVGAALLELWRKRDAVRVVDGSVVPWLIKVTTFAAKNQLRGQRRYAHLLARLPRPNDVADHAEEVARNVDRSTLTHDLEAVIRSASATDASVILLCLVEEMTPSAAAEALGLSPSTVSTRLSRAKKRLRAALAHHDPQLAEDLG</sequence>
<dbReference type="NCBIfam" id="TIGR02937">
    <property type="entry name" value="sigma70-ECF"/>
    <property type="match status" value="1"/>
</dbReference>
<dbReference type="SUPFAM" id="SSF88946">
    <property type="entry name" value="Sigma2 domain of RNA polymerase sigma factors"/>
    <property type="match status" value="1"/>
</dbReference>
<keyword evidence="3" id="KW-0731">Sigma factor</keyword>
<accession>A0A9X1S4C9</accession>
<dbReference type="AlphaFoldDB" id="A0A9X1S4C9"/>
<dbReference type="RefSeq" id="WP_229384885.1">
    <property type="nucleotide sequence ID" value="NZ_JAGTTN010000003.1"/>
</dbReference>